<comment type="caution">
    <text evidence="2">The sequence shown here is derived from an EMBL/GenBank/DDBJ whole genome shotgun (WGS) entry which is preliminary data.</text>
</comment>
<dbReference type="EMBL" id="VOTZ01000007">
    <property type="protein sequence ID" value="MCQ1538240.1"/>
    <property type="molecule type" value="Genomic_DNA"/>
</dbReference>
<dbReference type="CDD" id="cd03135">
    <property type="entry name" value="GATase1_DJ-1"/>
    <property type="match status" value="1"/>
</dbReference>
<reference evidence="2 3" key="1">
    <citation type="submission" date="2019-08" db="EMBL/GenBank/DDBJ databases">
        <authorList>
            <person name="Chen S.-C."/>
            <person name="Lai M.-C."/>
            <person name="You Y.-T."/>
        </authorList>
    </citation>
    <scope>NUCLEOTIDE SEQUENCE [LARGE SCALE GENOMIC DNA]</scope>
    <source>
        <strain evidence="2 3">P2F9704a</strain>
    </source>
</reference>
<dbReference type="AlphaFoldDB" id="A0ABD4TK92"/>
<dbReference type="Pfam" id="PF01965">
    <property type="entry name" value="DJ-1_PfpI"/>
    <property type="match status" value="1"/>
</dbReference>
<dbReference type="Proteomes" id="UP001524383">
    <property type="component" value="Unassembled WGS sequence"/>
</dbReference>
<feature type="domain" description="DJ-1/PfpI" evidence="1">
    <location>
        <begin position="1"/>
        <end position="166"/>
    </location>
</feature>
<gene>
    <name evidence="2" type="ORF">FTO68_04450</name>
</gene>
<keyword evidence="3" id="KW-1185">Reference proteome</keyword>
<protein>
    <submittedName>
        <fullName evidence="2">DJ-1/PfpI family protein</fullName>
    </submittedName>
</protein>
<dbReference type="PANTHER" id="PTHR48094">
    <property type="entry name" value="PROTEIN/NUCLEIC ACID DEGLYCASE DJ-1-RELATED"/>
    <property type="match status" value="1"/>
</dbReference>
<dbReference type="Gene3D" id="3.40.50.880">
    <property type="match status" value="1"/>
</dbReference>
<proteinExistence type="predicted"/>
<organism evidence="2 3">
    <name type="scientific">Methanocalculus taiwanensis</name>
    <dbReference type="NCBI Taxonomy" id="106207"/>
    <lineage>
        <taxon>Archaea</taxon>
        <taxon>Methanobacteriati</taxon>
        <taxon>Methanobacteriota</taxon>
        <taxon>Stenosarchaea group</taxon>
        <taxon>Methanomicrobia</taxon>
        <taxon>Methanomicrobiales</taxon>
        <taxon>Methanocalculaceae</taxon>
        <taxon>Methanocalculus</taxon>
    </lineage>
</organism>
<dbReference type="InterPro" id="IPR050325">
    <property type="entry name" value="Prot/Nucl_acid_deglycase"/>
</dbReference>
<accession>A0ABD4TK92</accession>
<sequence length="171" mass="18056">MKLLVAVAPERFRDEELSEPMKIFKEKGIETVIGSTKTGECMGMVGDRIEATVVFDNVAASDFDGIVIVGGIGSQDFFWNSQELIGLVKEFYENGKVVAAICLSPAVLALAGILKGKKATVFASPASTYAMKNGGASLQNEPVVVDERIITANGPTAARAFGEAIVNVLNA</sequence>
<dbReference type="SUPFAM" id="SSF52317">
    <property type="entry name" value="Class I glutamine amidotransferase-like"/>
    <property type="match status" value="1"/>
</dbReference>
<dbReference type="RefSeq" id="WP_255332183.1">
    <property type="nucleotide sequence ID" value="NZ_VOTZ01000007.1"/>
</dbReference>
<dbReference type="InterPro" id="IPR002818">
    <property type="entry name" value="DJ-1/PfpI"/>
</dbReference>
<evidence type="ECO:0000259" key="1">
    <source>
        <dbReference type="Pfam" id="PF01965"/>
    </source>
</evidence>
<evidence type="ECO:0000313" key="2">
    <source>
        <dbReference type="EMBL" id="MCQ1538240.1"/>
    </source>
</evidence>
<dbReference type="PANTHER" id="PTHR48094:SF12">
    <property type="entry name" value="PARKINSON DISEASE PROTEIN 7 HOMOLOG"/>
    <property type="match status" value="1"/>
</dbReference>
<name>A0ABD4TK92_9EURY</name>
<evidence type="ECO:0000313" key="3">
    <source>
        <dbReference type="Proteomes" id="UP001524383"/>
    </source>
</evidence>
<dbReference type="InterPro" id="IPR029062">
    <property type="entry name" value="Class_I_gatase-like"/>
</dbReference>